<evidence type="ECO:0000313" key="5">
    <source>
        <dbReference type="Proteomes" id="UP000682733"/>
    </source>
</evidence>
<gene>
    <name evidence="3" type="ORF">OVA965_LOCUS27564</name>
    <name evidence="4" type="ORF">TMI583_LOCUS28308</name>
</gene>
<dbReference type="PANTHER" id="PTHR21666:SF270">
    <property type="entry name" value="MUREIN HYDROLASE ACTIVATOR ENVC"/>
    <property type="match status" value="1"/>
</dbReference>
<dbReference type="Pfam" id="PF01551">
    <property type="entry name" value="Peptidase_M23"/>
    <property type="match status" value="1"/>
</dbReference>
<protein>
    <recommendedName>
        <fullName evidence="2">M23ase beta-sheet core domain-containing protein</fullName>
    </recommendedName>
</protein>
<name>A0A8S2Q6J1_9BILA</name>
<keyword evidence="1" id="KW-0732">Signal</keyword>
<dbReference type="InterPro" id="IPR011055">
    <property type="entry name" value="Dup_hybrid_motif"/>
</dbReference>
<dbReference type="InterPro" id="IPR016047">
    <property type="entry name" value="M23ase_b-sheet_dom"/>
</dbReference>
<reference evidence="4" key="1">
    <citation type="submission" date="2021-02" db="EMBL/GenBank/DDBJ databases">
        <authorList>
            <person name="Nowell W R."/>
        </authorList>
    </citation>
    <scope>NUCLEOTIDE SEQUENCE</scope>
</reference>
<evidence type="ECO:0000313" key="3">
    <source>
        <dbReference type="EMBL" id="CAF1279399.1"/>
    </source>
</evidence>
<comment type="caution">
    <text evidence="4">The sequence shown here is derived from an EMBL/GenBank/DDBJ whole genome shotgun (WGS) entry which is preliminary data.</text>
</comment>
<dbReference type="PANTHER" id="PTHR21666">
    <property type="entry name" value="PEPTIDASE-RELATED"/>
    <property type="match status" value="1"/>
</dbReference>
<dbReference type="EMBL" id="CAJOBA010039840">
    <property type="protein sequence ID" value="CAF4084267.1"/>
    <property type="molecule type" value="Genomic_DNA"/>
</dbReference>
<feature type="chain" id="PRO_5035647268" description="M23ase beta-sheet core domain-containing protein" evidence="1">
    <location>
        <begin position="22"/>
        <end position="160"/>
    </location>
</feature>
<feature type="domain" description="M23ase beta-sheet core" evidence="2">
    <location>
        <begin position="40"/>
        <end position="144"/>
    </location>
</feature>
<sequence length="160" mass="16919">MHLILISAALMLAIMAQTVSGHHPPVAYGEACVTQGFHNGHKAVDIGSYGAKRVNLYAIWEGTVVSTCNGAGDFNQNVCGSCGNSVEIRHNTVILLYCHLTSGSLTVSKGAKVARGQKIGLMGTSGHSTGVHVHIQVKEISNGALVDMRPRLNLNGWKNC</sequence>
<dbReference type="EMBL" id="CAJNOK010018279">
    <property type="protein sequence ID" value="CAF1279399.1"/>
    <property type="molecule type" value="Genomic_DNA"/>
</dbReference>
<evidence type="ECO:0000256" key="1">
    <source>
        <dbReference type="SAM" id="SignalP"/>
    </source>
</evidence>
<dbReference type="SUPFAM" id="SSF51261">
    <property type="entry name" value="Duplicated hybrid motif"/>
    <property type="match status" value="1"/>
</dbReference>
<dbReference type="InterPro" id="IPR050570">
    <property type="entry name" value="Cell_wall_metabolism_enzyme"/>
</dbReference>
<dbReference type="Gene3D" id="2.70.70.10">
    <property type="entry name" value="Glucose Permease (Domain IIA)"/>
    <property type="match status" value="1"/>
</dbReference>
<feature type="signal peptide" evidence="1">
    <location>
        <begin position="1"/>
        <end position="21"/>
    </location>
</feature>
<dbReference type="CDD" id="cd12797">
    <property type="entry name" value="M23_peptidase"/>
    <property type="match status" value="1"/>
</dbReference>
<organism evidence="4 5">
    <name type="scientific">Didymodactylos carnosus</name>
    <dbReference type="NCBI Taxonomy" id="1234261"/>
    <lineage>
        <taxon>Eukaryota</taxon>
        <taxon>Metazoa</taxon>
        <taxon>Spiralia</taxon>
        <taxon>Gnathifera</taxon>
        <taxon>Rotifera</taxon>
        <taxon>Eurotatoria</taxon>
        <taxon>Bdelloidea</taxon>
        <taxon>Philodinida</taxon>
        <taxon>Philodinidae</taxon>
        <taxon>Didymodactylos</taxon>
    </lineage>
</organism>
<dbReference type="AlphaFoldDB" id="A0A8S2Q6J1"/>
<dbReference type="GO" id="GO:0004222">
    <property type="term" value="F:metalloendopeptidase activity"/>
    <property type="evidence" value="ECO:0007669"/>
    <property type="project" value="TreeGrafter"/>
</dbReference>
<accession>A0A8S2Q6J1</accession>
<evidence type="ECO:0000259" key="2">
    <source>
        <dbReference type="Pfam" id="PF01551"/>
    </source>
</evidence>
<evidence type="ECO:0000313" key="4">
    <source>
        <dbReference type="EMBL" id="CAF4084267.1"/>
    </source>
</evidence>
<dbReference type="Proteomes" id="UP000682733">
    <property type="component" value="Unassembled WGS sequence"/>
</dbReference>
<dbReference type="Proteomes" id="UP000677228">
    <property type="component" value="Unassembled WGS sequence"/>
</dbReference>
<proteinExistence type="predicted"/>